<feature type="compositionally biased region" description="Basic and acidic residues" evidence="1">
    <location>
        <begin position="259"/>
        <end position="291"/>
    </location>
</feature>
<evidence type="ECO:0000256" key="1">
    <source>
        <dbReference type="SAM" id="MobiDB-lite"/>
    </source>
</evidence>
<feature type="region of interest" description="Disordered" evidence="1">
    <location>
        <begin position="259"/>
        <end position="297"/>
    </location>
</feature>
<sequence length="297" mass="31917">MPVAQVLACIYCGSQLCSTACYPTHKDQYTCHVWRCPGRNPVEVALGQLPSAATSHHDAVQAQGRGTSRPAAPGTYYTNVPTTTTTLTYNNNYLPTNPQFEVSPPARHSVVADTFRGGPHEHSPYQGMWVACSKTASNPRPPGAVINDDSPNPSGQQTQEQSNQTFRASQPPQTEKAAGPETSTSGDPSVTNWTPDFRRGFETGIAMGTGMGLMFAAMGLPLARPHETGQGRRGERDSGAGSHSSHSLCNIANAMIDIRSDDASDDAQGRPVERSELLPANKPDKEEDDRVGRKRKT</sequence>
<evidence type="ECO:0000313" key="3">
    <source>
        <dbReference type="Proteomes" id="UP001451303"/>
    </source>
</evidence>
<name>A0ABR3D4F6_NEUIN</name>
<gene>
    <name evidence="2" type="ORF">QR685DRAFT_503802</name>
</gene>
<dbReference type="Proteomes" id="UP001451303">
    <property type="component" value="Unassembled WGS sequence"/>
</dbReference>
<feature type="region of interest" description="Disordered" evidence="1">
    <location>
        <begin position="133"/>
        <end position="197"/>
    </location>
</feature>
<keyword evidence="3" id="KW-1185">Reference proteome</keyword>
<evidence type="ECO:0000313" key="2">
    <source>
        <dbReference type="EMBL" id="KAL0467589.1"/>
    </source>
</evidence>
<accession>A0ABR3D4F6</accession>
<protein>
    <submittedName>
        <fullName evidence="2">Uncharacterized protein</fullName>
    </submittedName>
</protein>
<organism evidence="2 3">
    <name type="scientific">Neurospora intermedia</name>
    <dbReference type="NCBI Taxonomy" id="5142"/>
    <lineage>
        <taxon>Eukaryota</taxon>
        <taxon>Fungi</taxon>
        <taxon>Dikarya</taxon>
        <taxon>Ascomycota</taxon>
        <taxon>Pezizomycotina</taxon>
        <taxon>Sordariomycetes</taxon>
        <taxon>Sordariomycetidae</taxon>
        <taxon>Sordariales</taxon>
        <taxon>Sordariaceae</taxon>
        <taxon>Neurospora</taxon>
    </lineage>
</organism>
<feature type="compositionally biased region" description="Polar residues" evidence="1">
    <location>
        <begin position="149"/>
        <end position="173"/>
    </location>
</feature>
<feature type="compositionally biased region" description="Basic and acidic residues" evidence="1">
    <location>
        <begin position="224"/>
        <end position="238"/>
    </location>
</feature>
<feature type="region of interest" description="Disordered" evidence="1">
    <location>
        <begin position="224"/>
        <end position="246"/>
    </location>
</feature>
<reference evidence="2 3" key="1">
    <citation type="submission" date="2023-09" db="EMBL/GenBank/DDBJ databases">
        <title>Multi-omics analysis of a traditional fermented food reveals byproduct-associated fungal strains for waste-to-food upcycling.</title>
        <authorList>
            <consortium name="Lawrence Berkeley National Laboratory"/>
            <person name="Rekdal V.M."/>
            <person name="Villalobos-Escobedo J.M."/>
            <person name="Rodriguez-Valeron N."/>
            <person name="Garcia M.O."/>
            <person name="Vasquez D.P."/>
            <person name="Damayanti I."/>
            <person name="Sorensen P.M."/>
            <person name="Baidoo E.E."/>
            <person name="De Carvalho A.C."/>
            <person name="Riley R."/>
            <person name="Lipzen A."/>
            <person name="He G."/>
            <person name="Yan M."/>
            <person name="Haridas S."/>
            <person name="Daum C."/>
            <person name="Yoshinaga Y."/>
            <person name="Ng V."/>
            <person name="Grigoriev I.V."/>
            <person name="Munk R."/>
            <person name="Nuraida L."/>
            <person name="Wijaya C.H."/>
            <person name="Morales P.-C."/>
            <person name="Keasling J.D."/>
        </authorList>
    </citation>
    <scope>NUCLEOTIDE SEQUENCE [LARGE SCALE GENOMIC DNA]</scope>
    <source>
        <strain evidence="2 3">FGSC 2613</strain>
    </source>
</reference>
<proteinExistence type="predicted"/>
<dbReference type="EMBL" id="JAVLET010000009">
    <property type="protein sequence ID" value="KAL0467589.1"/>
    <property type="molecule type" value="Genomic_DNA"/>
</dbReference>
<feature type="compositionally biased region" description="Polar residues" evidence="1">
    <location>
        <begin position="181"/>
        <end position="194"/>
    </location>
</feature>
<comment type="caution">
    <text evidence="2">The sequence shown here is derived from an EMBL/GenBank/DDBJ whole genome shotgun (WGS) entry which is preliminary data.</text>
</comment>